<protein>
    <submittedName>
        <fullName evidence="2">Uncharacterized protein</fullName>
    </submittedName>
</protein>
<dbReference type="EMBL" id="JAWDGP010000216">
    <property type="protein sequence ID" value="KAK3802755.1"/>
    <property type="molecule type" value="Genomic_DNA"/>
</dbReference>
<keyword evidence="3" id="KW-1185">Reference proteome</keyword>
<comment type="caution">
    <text evidence="2">The sequence shown here is derived from an EMBL/GenBank/DDBJ whole genome shotgun (WGS) entry which is preliminary data.</text>
</comment>
<organism evidence="2 3">
    <name type="scientific">Elysia crispata</name>
    <name type="common">lettuce slug</name>
    <dbReference type="NCBI Taxonomy" id="231223"/>
    <lineage>
        <taxon>Eukaryota</taxon>
        <taxon>Metazoa</taxon>
        <taxon>Spiralia</taxon>
        <taxon>Lophotrochozoa</taxon>
        <taxon>Mollusca</taxon>
        <taxon>Gastropoda</taxon>
        <taxon>Heterobranchia</taxon>
        <taxon>Euthyneura</taxon>
        <taxon>Panpulmonata</taxon>
        <taxon>Sacoglossa</taxon>
        <taxon>Placobranchoidea</taxon>
        <taxon>Plakobranchidae</taxon>
        <taxon>Elysia</taxon>
    </lineage>
</organism>
<dbReference type="Proteomes" id="UP001283361">
    <property type="component" value="Unassembled WGS sequence"/>
</dbReference>
<proteinExistence type="predicted"/>
<evidence type="ECO:0000313" key="3">
    <source>
        <dbReference type="Proteomes" id="UP001283361"/>
    </source>
</evidence>
<feature type="region of interest" description="Disordered" evidence="1">
    <location>
        <begin position="1"/>
        <end position="70"/>
    </location>
</feature>
<name>A0AAE1EDI8_9GAST</name>
<dbReference type="AlphaFoldDB" id="A0AAE1EDI8"/>
<evidence type="ECO:0000256" key="1">
    <source>
        <dbReference type="SAM" id="MobiDB-lite"/>
    </source>
</evidence>
<feature type="compositionally biased region" description="Acidic residues" evidence="1">
    <location>
        <begin position="1"/>
        <end position="11"/>
    </location>
</feature>
<reference evidence="2" key="1">
    <citation type="journal article" date="2023" name="G3 (Bethesda)">
        <title>A reference genome for the long-term kleptoplast-retaining sea slug Elysia crispata morphotype clarki.</title>
        <authorList>
            <person name="Eastman K.E."/>
            <person name="Pendleton A.L."/>
            <person name="Shaikh M.A."/>
            <person name="Suttiyut T."/>
            <person name="Ogas R."/>
            <person name="Tomko P."/>
            <person name="Gavelis G."/>
            <person name="Widhalm J.R."/>
            <person name="Wisecaver J.H."/>
        </authorList>
    </citation>
    <scope>NUCLEOTIDE SEQUENCE</scope>
    <source>
        <strain evidence="2">ECLA1</strain>
    </source>
</reference>
<sequence length="70" mass="7827">MADMSEDGSDSEPDKSARHQINTLLPGEQTKSRETWPAPAHNSSTERLQDPSAVKTFLVSMENRVESNRQ</sequence>
<evidence type="ECO:0000313" key="2">
    <source>
        <dbReference type="EMBL" id="KAK3802755.1"/>
    </source>
</evidence>
<accession>A0AAE1EDI8</accession>
<gene>
    <name evidence="2" type="ORF">RRG08_012270</name>
</gene>